<name>N1MVZ5_9SPHN</name>
<keyword evidence="2" id="KW-1185">Reference proteome</keyword>
<evidence type="ECO:0000313" key="2">
    <source>
        <dbReference type="Proteomes" id="UP000013201"/>
    </source>
</evidence>
<protein>
    <submittedName>
        <fullName evidence="1">Uncharacterized protein</fullName>
    </submittedName>
</protein>
<reference evidence="2" key="2">
    <citation type="submission" date="2013-04" db="EMBL/GenBank/DDBJ databases">
        <title>Bisphenol A degrading Sphingobium sp. strain BiD32.</title>
        <authorList>
            <person name="Nielsen J.L."/>
            <person name="Zhou N.A."/>
            <person name="Kjeldal H."/>
        </authorList>
    </citation>
    <scope>NUCLEOTIDE SEQUENCE [LARGE SCALE GENOMIC DNA]</scope>
    <source>
        <strain evidence="2">BiD32</strain>
    </source>
</reference>
<reference evidence="1 2" key="1">
    <citation type="submission" date="2013-03" db="EMBL/GenBank/DDBJ databases">
        <authorList>
            <person name="Le V."/>
        </authorList>
    </citation>
    <scope>NUCLEOTIDE SEQUENCE [LARGE SCALE GENOMIC DNA]</scope>
    <source>
        <strain evidence="1 2">BiD32</strain>
    </source>
</reference>
<sequence length="64" mass="7191">MTEDRRASEPHELTEAARLAHNLEFPIGKNHIPLFVEELGQAALDSLVSARPPVKSYILNRLLD</sequence>
<dbReference type="EMBL" id="CAVK010000225">
    <property type="protein sequence ID" value="CCW19727.1"/>
    <property type="molecule type" value="Genomic_DNA"/>
</dbReference>
<dbReference type="RefSeq" id="WP_006965531.1">
    <property type="nucleotide sequence ID" value="NZ_CAVK010000225.1"/>
</dbReference>
<accession>N1MVZ5</accession>
<proteinExistence type="predicted"/>
<gene>
    <name evidence="1" type="ORF">EBBID32_40970</name>
</gene>
<dbReference type="Proteomes" id="UP000013201">
    <property type="component" value="Unassembled WGS sequence"/>
</dbReference>
<dbReference type="AlphaFoldDB" id="N1MVZ5"/>
<comment type="caution">
    <text evidence="1">The sequence shown here is derived from an EMBL/GenBank/DDBJ whole genome shotgun (WGS) entry which is preliminary data.</text>
</comment>
<evidence type="ECO:0000313" key="1">
    <source>
        <dbReference type="EMBL" id="CCW19727.1"/>
    </source>
</evidence>
<organism evidence="1 2">
    <name type="scientific">Sphingobium indicum BiD32</name>
    <dbReference type="NCBI Taxonomy" id="1301087"/>
    <lineage>
        <taxon>Bacteria</taxon>
        <taxon>Pseudomonadati</taxon>
        <taxon>Pseudomonadota</taxon>
        <taxon>Alphaproteobacteria</taxon>
        <taxon>Sphingomonadales</taxon>
        <taxon>Sphingomonadaceae</taxon>
        <taxon>Sphingobium</taxon>
    </lineage>
</organism>